<evidence type="ECO:0008006" key="5">
    <source>
        <dbReference type="Google" id="ProtNLM"/>
    </source>
</evidence>
<proteinExistence type="predicted"/>
<accession>A0A2T0S3Z0</accession>
<dbReference type="Proteomes" id="UP000238375">
    <property type="component" value="Unassembled WGS sequence"/>
</dbReference>
<feature type="non-terminal residue" evidence="3">
    <location>
        <position position="2279"/>
    </location>
</feature>
<sequence>MFAFLLLSLFTATQSFCRNAKLTPSRVNTEVTNRLASQLPVPTSLTISGQPNPGGTKAVTVPPNSFTGTDADGTVNAIRYTAFPSNVTSLTIGTTPYTATSFPSGGVSAVVGTTVRIDPVDGTVTVNFPFHVIDNTSDESTVTATLGVPFLVVTDFCNSQVLFFNEDFGAGTGYGPPLSTSVVPGYTYRSTDPINDGQYGIVNNPDQGDDFGGVNNVWLHGPDHTGNPNGRMLVINGSNPNQIAYTQPVSGLVIGRFYSLRTYIANIFNEAVLGTGEIKPNLILRVSDANNNVLASVSTGNIPAPSTLTWLPQSMSFTASTNSVKFELVSNAPAGNGNDFALDDIQFFEVIQPVLSTTAVTSACPATSVSLAAITVSNQPASTTLTWHSSATATAANRITDVSALRSGTYYAAFYDGTCFTKASPVVVVIVPCASSDAGLTVSSAVSSTVVANVAANDLVNGQSATLGNGGNATVAQVGTYPTGVTLDPNTGSLSVAAGTAPGSYTVTYQLCDKLTPVNCTTATATFSVTSLTIAGSVYNDANGLTDSQINGTAYTAGGLFAILTNAASTSVLANAPVSTGGSYSFTVVNAGTYSVRLSTTSAVVGTTPPTASAPTGYTFTGEGTGTTSDGTPNGITPVTLTGTTSQTAINFGLNQLPVPTSLTLSAQANSGGSLAFSIPPSSFTGTDADGTISAIRYTAFPTNVTSLTIGTTAYTSSTFPANGVTVAPGTAVRIDPNDGKVTAGIPFHVIDNAGIESTTTATLGVPFLLVTDFCNSQVLFFNEDFGAGTGFGLPLPAGVTNYNYSNTDPTNDGSYAIVNNPDQADDFATANVWLHGPDHTGNPNGRMLVINGSNPNQVAYSEPVSGLVIGRFYSLRTYVANIFNEAVLGTGEIKPNLILRVSDANNNVLASVSTGDIAPATTLTWLPQSMSFTASTNSVRFELVSNAPAGRGNDYALDDIQFFEVIQPVLSTTAVTSTCPATSVSLATITVSNQPASTTLTWHSSATATAANRITDVSALRSGTYYAAFYDGTCFTKASPVVVVIVPCASPDAGLTVSSAISSTVVANVAANDLVNGQSATLGNGGNATVAQVGTYPTGVTLDPNTGSLSVAAGTAPGSYTVTYQLCDKLTPVNCTTAIATFAVTPVISGTVYNDGNGLTDSQINGTAYTAGGLFAILTNAASTSVLASVPVSSNGVYSFTGLSAGTYSVRLSTTSAVVGSTPPAVSVPTGYTTTGEGIGTTSDGTPDGITPVTLTNTASQTAVNFGLNQLPVPTSATLVSQVNPGGLTSVTIPPASFTGTDADGTVAAIRYTAFPTNANSITIGNTVYVLSLGVGIPVGAVVFPAGGVTATTGTAVSVDPVDGNVTVAIPFRVIDNAGVESTTATTGSISVPFTGLVVSGTVLNDGNGLTDNTINGTGTNAGGLFVNLVNGSGNVVASQAVPATGVYSFTGVAAGTYSVQLSTSAVAAGNPAPAVSVPTGWTFTGEGTTPAGDGTPNGITPVTVTTASSTSVNFGLDQLPVPTSAALTAQANPGGTNAISVPPASFTGTDADGSVTAIRFTTFPTNVASLTIGTTAYTSTSFPAGGVTALTGSTVLIDPIDGPVTVSIPFRAIDNARQESTATGSISVPFTSVVTASPDAGTASAGTGGTPVANVAANDVVNGQPATLGNGGNATVAQVGTYPPGISLNPANGSLLIAAGTAPGSYTVAYQLCDRLSTPTCSTAVVSLTVTASSVANPDAGTVSAGTGGTPVANVTANDVVNGQPATLGTNGNATVAQVGNYPTGISLNPATGSVSVAAGTPPGSYTVAYQLCDKLTPVTCTTGVVSFTVTPAVTASPDAGTASAGTGGTPVANVAANDVVNGQPATLGNGGNATVAQVGTYPTGISLNPATGSVSVAAGTPPGSYTVAYQLCDKLTPVTCTTGVVSFTVTPAVTASPDAGTASAGTGGTPVANVAANDVVNGQPATLGNGGNATVAQVGTYPTGISLNPATGSVSVAAGTAPGSYTLAYQLCDKLTPVTCTTGVVSFTVTPAVTASPDAGTASAGTGGTPVANVAANDVVNGQPATLGTNGNATVAQVGTYPTGISLNPNTGSVSVAAGTAPGSYTLAYQLCDKLTPVTCTTGVVSFTVTPAVTASPDAGTASAGTGGTPVANVAANDVVNGQPATLGTNGNATVAQVGTYPTGISLNPATGSVSVAAGTAPGSYTLAYQLCDKLTPVTCTTAIVSLTVTASSVANPDAGTASAGTGGTPVANVAANDVVNGQPATLGNGGNATVA</sequence>
<dbReference type="InterPro" id="IPR013783">
    <property type="entry name" value="Ig-like_fold"/>
</dbReference>
<feature type="signal peptide" evidence="2">
    <location>
        <begin position="1"/>
        <end position="20"/>
    </location>
</feature>
<protein>
    <recommendedName>
        <fullName evidence="5">Gliding motility-associated-like protein</fullName>
    </recommendedName>
</protein>
<name>A0A2T0S3Z0_9BACT</name>
<evidence type="ECO:0000313" key="3">
    <source>
        <dbReference type="EMBL" id="PRY28144.1"/>
    </source>
</evidence>
<reference evidence="3 4" key="1">
    <citation type="submission" date="2018-03" db="EMBL/GenBank/DDBJ databases">
        <title>Genomic Encyclopedia of Archaeal and Bacterial Type Strains, Phase II (KMG-II): from individual species to whole genera.</title>
        <authorList>
            <person name="Goeker M."/>
        </authorList>
    </citation>
    <scope>NUCLEOTIDE SEQUENCE [LARGE SCALE GENOMIC DNA]</scope>
    <source>
        <strain evidence="3 4">DSM 28354</strain>
    </source>
</reference>
<feature type="region of interest" description="Disordered" evidence="1">
    <location>
        <begin position="614"/>
        <end position="633"/>
    </location>
</feature>
<evidence type="ECO:0000256" key="2">
    <source>
        <dbReference type="SAM" id="SignalP"/>
    </source>
</evidence>
<dbReference type="Gene3D" id="2.60.40.10">
    <property type="entry name" value="Immunoglobulins"/>
    <property type="match status" value="3"/>
</dbReference>
<evidence type="ECO:0000313" key="4">
    <source>
        <dbReference type="Proteomes" id="UP000238375"/>
    </source>
</evidence>
<dbReference type="EMBL" id="PVTE01000030">
    <property type="protein sequence ID" value="PRY28144.1"/>
    <property type="molecule type" value="Genomic_DNA"/>
</dbReference>
<organism evidence="3 4">
    <name type="scientific">Spirosoma oryzae</name>
    <dbReference type="NCBI Taxonomy" id="1469603"/>
    <lineage>
        <taxon>Bacteria</taxon>
        <taxon>Pseudomonadati</taxon>
        <taxon>Bacteroidota</taxon>
        <taxon>Cytophagia</taxon>
        <taxon>Cytophagales</taxon>
        <taxon>Cytophagaceae</taxon>
        <taxon>Spirosoma</taxon>
    </lineage>
</organism>
<keyword evidence="4" id="KW-1185">Reference proteome</keyword>
<keyword evidence="2" id="KW-0732">Signal</keyword>
<feature type="chain" id="PRO_5015506152" description="Gliding motility-associated-like protein" evidence="2">
    <location>
        <begin position="21"/>
        <end position="2279"/>
    </location>
</feature>
<gene>
    <name evidence="3" type="ORF">CLV58_1301</name>
</gene>
<feature type="compositionally biased region" description="Low complexity" evidence="1">
    <location>
        <begin position="614"/>
        <end position="632"/>
    </location>
</feature>
<dbReference type="SUPFAM" id="SSF49478">
    <property type="entry name" value="Cna protein B-type domain"/>
    <property type="match status" value="1"/>
</dbReference>
<evidence type="ECO:0000256" key="1">
    <source>
        <dbReference type="SAM" id="MobiDB-lite"/>
    </source>
</evidence>
<comment type="caution">
    <text evidence="3">The sequence shown here is derived from an EMBL/GenBank/DDBJ whole genome shotgun (WGS) entry which is preliminary data.</text>
</comment>
<dbReference type="SUPFAM" id="SSF117074">
    <property type="entry name" value="Hypothetical protein PA1324"/>
    <property type="match status" value="1"/>
</dbReference>